<reference evidence="2" key="1">
    <citation type="journal article" date="2019" name="Int. J. Syst. Evol. Microbiol.">
        <title>The Global Catalogue of Microorganisms (GCM) 10K type strain sequencing project: providing services to taxonomists for standard genome sequencing and annotation.</title>
        <authorList>
            <consortium name="The Broad Institute Genomics Platform"/>
            <consortium name="The Broad Institute Genome Sequencing Center for Infectious Disease"/>
            <person name="Wu L."/>
            <person name="Ma J."/>
        </authorList>
    </citation>
    <scope>NUCLEOTIDE SEQUENCE [LARGE SCALE GENOMIC DNA]</scope>
    <source>
        <strain evidence="2">JCM 1417</strain>
    </source>
</reference>
<dbReference type="InterPro" id="IPR025580">
    <property type="entry name" value="Gp46"/>
</dbReference>
<gene>
    <name evidence="1" type="ORF">GCM10008908_24640</name>
</gene>
<sequence>MKKIDLIKLLESMEDEAEVIDILKEHEEIKSLAKDFDVNSITLEDFKTMLANNETIKGYHQSTLDSAVSKGVESFKTNKMPTYLEKAIKDKENEGKTPEQIRLLELEKKLESMEKEKTKAELMAKYTKTLNEKKLPSELVNFIISDNEEVINENIGKFENMFKSTVDSLVQEKLKGGEYVPPKGDNSPTTIKKEDFNKMSYRERVALKNENPNLYEELNK</sequence>
<organism evidence="1 2">
    <name type="scientific">Clostridium subterminale</name>
    <dbReference type="NCBI Taxonomy" id="1550"/>
    <lineage>
        <taxon>Bacteria</taxon>
        <taxon>Bacillati</taxon>
        <taxon>Bacillota</taxon>
        <taxon>Clostridia</taxon>
        <taxon>Eubacteriales</taxon>
        <taxon>Clostridiaceae</taxon>
        <taxon>Clostridium</taxon>
    </lineage>
</organism>
<keyword evidence="2" id="KW-1185">Reference proteome</keyword>
<protein>
    <recommendedName>
        <fullName evidence="3">DUF4355 domain-containing protein</fullName>
    </recommendedName>
</protein>
<dbReference type="RefSeq" id="WP_343826733.1">
    <property type="nucleotide sequence ID" value="NZ_BAAACI010000006.1"/>
</dbReference>
<proteinExistence type="predicted"/>
<dbReference type="Pfam" id="PF14265">
    <property type="entry name" value="DUF4355"/>
    <property type="match status" value="1"/>
</dbReference>
<dbReference type="EMBL" id="BAAACI010000006">
    <property type="protein sequence ID" value="GAA0774568.1"/>
    <property type="molecule type" value="Genomic_DNA"/>
</dbReference>
<dbReference type="Proteomes" id="UP001501047">
    <property type="component" value="Unassembled WGS sequence"/>
</dbReference>
<comment type="caution">
    <text evidence="1">The sequence shown here is derived from an EMBL/GenBank/DDBJ whole genome shotgun (WGS) entry which is preliminary data.</text>
</comment>
<name>A0ABP3W4D5_CLOSU</name>
<evidence type="ECO:0000313" key="1">
    <source>
        <dbReference type="EMBL" id="GAA0774568.1"/>
    </source>
</evidence>
<evidence type="ECO:0000313" key="2">
    <source>
        <dbReference type="Proteomes" id="UP001501047"/>
    </source>
</evidence>
<accession>A0ABP3W4D5</accession>
<evidence type="ECO:0008006" key="3">
    <source>
        <dbReference type="Google" id="ProtNLM"/>
    </source>
</evidence>